<evidence type="ECO:0000313" key="3">
    <source>
        <dbReference type="Proteomes" id="UP000324222"/>
    </source>
</evidence>
<feature type="signal peptide" evidence="1">
    <location>
        <begin position="1"/>
        <end position="18"/>
    </location>
</feature>
<evidence type="ECO:0000313" key="2">
    <source>
        <dbReference type="EMBL" id="MPC73963.1"/>
    </source>
</evidence>
<feature type="chain" id="PRO_5022890022" evidence="1">
    <location>
        <begin position="19"/>
        <end position="88"/>
    </location>
</feature>
<organism evidence="2 3">
    <name type="scientific">Portunus trituberculatus</name>
    <name type="common">Swimming crab</name>
    <name type="synonym">Neptunus trituberculatus</name>
    <dbReference type="NCBI Taxonomy" id="210409"/>
    <lineage>
        <taxon>Eukaryota</taxon>
        <taxon>Metazoa</taxon>
        <taxon>Ecdysozoa</taxon>
        <taxon>Arthropoda</taxon>
        <taxon>Crustacea</taxon>
        <taxon>Multicrustacea</taxon>
        <taxon>Malacostraca</taxon>
        <taxon>Eumalacostraca</taxon>
        <taxon>Eucarida</taxon>
        <taxon>Decapoda</taxon>
        <taxon>Pleocyemata</taxon>
        <taxon>Brachyura</taxon>
        <taxon>Eubrachyura</taxon>
        <taxon>Portunoidea</taxon>
        <taxon>Portunidae</taxon>
        <taxon>Portuninae</taxon>
        <taxon>Portunus</taxon>
    </lineage>
</organism>
<dbReference type="EMBL" id="VSRR010037923">
    <property type="protein sequence ID" value="MPC73963.1"/>
    <property type="molecule type" value="Genomic_DNA"/>
</dbReference>
<evidence type="ECO:0000256" key="1">
    <source>
        <dbReference type="SAM" id="SignalP"/>
    </source>
</evidence>
<accession>A0A5B7HVF9</accession>
<proteinExistence type="predicted"/>
<reference evidence="2 3" key="1">
    <citation type="submission" date="2019-05" db="EMBL/GenBank/DDBJ databases">
        <title>Another draft genome of Portunus trituberculatus and its Hox gene families provides insights of decapod evolution.</title>
        <authorList>
            <person name="Jeong J.-H."/>
            <person name="Song I."/>
            <person name="Kim S."/>
            <person name="Choi T."/>
            <person name="Kim D."/>
            <person name="Ryu S."/>
            <person name="Kim W."/>
        </authorList>
    </citation>
    <scope>NUCLEOTIDE SEQUENCE [LARGE SCALE GENOMIC DNA]</scope>
    <source>
        <tissue evidence="2">Muscle</tissue>
    </source>
</reference>
<dbReference type="Proteomes" id="UP000324222">
    <property type="component" value="Unassembled WGS sequence"/>
</dbReference>
<comment type="caution">
    <text evidence="2">The sequence shown here is derived from an EMBL/GenBank/DDBJ whole genome shotgun (WGS) entry which is preliminary data.</text>
</comment>
<dbReference type="AlphaFoldDB" id="A0A5B7HVF9"/>
<protein>
    <submittedName>
        <fullName evidence="2">Uncharacterized protein</fullName>
    </submittedName>
</protein>
<sequence length="88" mass="9657">MRMISISCLALLALVLDGRIQVPRRPQGLAGHNAIQRSMTGFDLESPVAPGAIHRLAAHNIPAHLLDLEEQFFKAVRMVLNDACRDST</sequence>
<keyword evidence="3" id="KW-1185">Reference proteome</keyword>
<gene>
    <name evidence="2" type="ORF">E2C01_068305</name>
</gene>
<keyword evidence="1" id="KW-0732">Signal</keyword>
<name>A0A5B7HVF9_PORTR</name>